<dbReference type="EMBL" id="AQRA01000007">
    <property type="protein sequence ID" value="EZH72864.1"/>
    <property type="molecule type" value="Genomic_DNA"/>
</dbReference>
<gene>
    <name evidence="2" type="ORF">ATO12_22310</name>
</gene>
<dbReference type="PANTHER" id="PTHR46224:SF64">
    <property type="entry name" value="IQ MOTIF AND ANKYRIN REPEAT DOMAIN-CONTAINING PROTEIN 1"/>
    <property type="match status" value="1"/>
</dbReference>
<dbReference type="Pfam" id="PF00023">
    <property type="entry name" value="Ank"/>
    <property type="match status" value="2"/>
</dbReference>
<evidence type="ECO:0000313" key="3">
    <source>
        <dbReference type="Proteomes" id="UP000023541"/>
    </source>
</evidence>
<accession>A0A023BSD7</accession>
<name>A0A023BSD7_9FLAO</name>
<dbReference type="STRING" id="1317122.ATO12_22310"/>
<dbReference type="Proteomes" id="UP000023541">
    <property type="component" value="Unassembled WGS sequence"/>
</dbReference>
<dbReference type="InterPro" id="IPR036770">
    <property type="entry name" value="Ankyrin_rpt-contain_sf"/>
</dbReference>
<reference evidence="2 3" key="1">
    <citation type="submission" date="2014-04" db="EMBL/GenBank/DDBJ databases">
        <title>Aquimarina sp. 22II-S11-z7 Genome Sequencing.</title>
        <authorList>
            <person name="Lai Q."/>
        </authorList>
    </citation>
    <scope>NUCLEOTIDE SEQUENCE [LARGE SCALE GENOMIC DNA]</scope>
    <source>
        <strain evidence="2 3">22II-S11-z7</strain>
    </source>
</reference>
<dbReference type="Gene3D" id="1.25.40.20">
    <property type="entry name" value="Ankyrin repeat-containing domain"/>
    <property type="match status" value="1"/>
</dbReference>
<dbReference type="OrthoDB" id="2041998at2"/>
<feature type="repeat" description="ANK" evidence="1">
    <location>
        <begin position="46"/>
        <end position="78"/>
    </location>
</feature>
<evidence type="ECO:0000313" key="2">
    <source>
        <dbReference type="EMBL" id="EZH72864.1"/>
    </source>
</evidence>
<dbReference type="Pfam" id="PF12796">
    <property type="entry name" value="Ank_2"/>
    <property type="match status" value="1"/>
</dbReference>
<dbReference type="PANTHER" id="PTHR46224">
    <property type="entry name" value="ANKYRIN REPEAT FAMILY PROTEIN"/>
    <property type="match status" value="1"/>
</dbReference>
<feature type="repeat" description="ANK" evidence="1">
    <location>
        <begin position="83"/>
        <end position="115"/>
    </location>
</feature>
<dbReference type="SUPFAM" id="SSF48403">
    <property type="entry name" value="Ankyrin repeat"/>
    <property type="match status" value="1"/>
</dbReference>
<dbReference type="InterPro" id="IPR002110">
    <property type="entry name" value="Ankyrin_rpt"/>
</dbReference>
<dbReference type="RefSeq" id="WP_034244299.1">
    <property type="nucleotide sequence ID" value="NZ_AQRA01000007.1"/>
</dbReference>
<keyword evidence="3" id="KW-1185">Reference proteome</keyword>
<dbReference type="AlphaFoldDB" id="A0A023BSD7"/>
<organism evidence="2 3">
    <name type="scientific">Aquimarina atlantica</name>
    <dbReference type="NCBI Taxonomy" id="1317122"/>
    <lineage>
        <taxon>Bacteria</taxon>
        <taxon>Pseudomonadati</taxon>
        <taxon>Bacteroidota</taxon>
        <taxon>Flavobacteriia</taxon>
        <taxon>Flavobacteriales</taxon>
        <taxon>Flavobacteriaceae</taxon>
        <taxon>Aquimarina</taxon>
    </lineage>
</organism>
<dbReference type="PROSITE" id="PS50297">
    <property type="entry name" value="ANK_REP_REGION"/>
    <property type="match status" value="2"/>
</dbReference>
<protein>
    <submittedName>
        <fullName evidence="2">Uncharacterized protein</fullName>
    </submittedName>
</protein>
<keyword evidence="1" id="KW-0040">ANK repeat</keyword>
<evidence type="ECO:0000256" key="1">
    <source>
        <dbReference type="PROSITE-ProRule" id="PRU00023"/>
    </source>
</evidence>
<dbReference type="InterPro" id="IPR051616">
    <property type="entry name" value="Cul2-RING_E3_ligase_SR"/>
</dbReference>
<dbReference type="PROSITE" id="PS50088">
    <property type="entry name" value="ANK_REPEAT"/>
    <property type="match status" value="2"/>
</dbReference>
<dbReference type="eggNOG" id="COG0666">
    <property type="taxonomic scope" value="Bacteria"/>
</dbReference>
<proteinExistence type="predicted"/>
<comment type="caution">
    <text evidence="2">The sequence shown here is derived from an EMBL/GenBank/DDBJ whole genome shotgun (WGS) entry which is preliminary data.</text>
</comment>
<sequence>MKLPNTPSDTKKQETISLIEACNQEDILLVKHLLQIGADVNTTSELGFSALNMAVIKNNIKLIHVLLDAGADINFQNTVVFGLGETPLISSIRENNATIVEFLLNHGADPNIPNHFYKTPLMIAAEENALEAAKILLAYKVSIEHGIHTGSYTKTPLCIAVLHNHTEMVTLLIQNSAKIKPLRKLPRHKINPKMVKWLKLRKYL</sequence>
<dbReference type="SMART" id="SM00248">
    <property type="entry name" value="ANK"/>
    <property type="match status" value="5"/>
</dbReference>